<reference evidence="2" key="1">
    <citation type="submission" date="2020-07" db="EMBL/GenBank/DDBJ databases">
        <title>Huge and variable diversity of episymbiotic CPR bacteria and DPANN archaea in groundwater ecosystems.</title>
        <authorList>
            <person name="He C.Y."/>
            <person name="Keren R."/>
            <person name="Whittaker M."/>
            <person name="Farag I.F."/>
            <person name="Doudna J."/>
            <person name="Cate J.H.D."/>
            <person name="Banfield J.F."/>
        </authorList>
    </citation>
    <scope>NUCLEOTIDE SEQUENCE</scope>
    <source>
        <strain evidence="2">NC_groundwater_580_Pr5_B-0.1um_64_19</strain>
    </source>
</reference>
<evidence type="ECO:0000256" key="1">
    <source>
        <dbReference type="SAM" id="MobiDB-lite"/>
    </source>
</evidence>
<comment type="caution">
    <text evidence="2">The sequence shown here is derived from an EMBL/GenBank/DDBJ whole genome shotgun (WGS) entry which is preliminary data.</text>
</comment>
<name>A0A932A8N3_9BACT</name>
<feature type="region of interest" description="Disordered" evidence="1">
    <location>
        <begin position="162"/>
        <end position="194"/>
    </location>
</feature>
<dbReference type="EMBL" id="JACPNR010000009">
    <property type="protein sequence ID" value="MBI2678726.1"/>
    <property type="molecule type" value="Genomic_DNA"/>
</dbReference>
<organism evidence="2 3">
    <name type="scientific">Candidatus Korobacter versatilis</name>
    <dbReference type="NCBI Taxonomy" id="658062"/>
    <lineage>
        <taxon>Bacteria</taxon>
        <taxon>Pseudomonadati</taxon>
        <taxon>Acidobacteriota</taxon>
        <taxon>Terriglobia</taxon>
        <taxon>Terriglobales</taxon>
        <taxon>Candidatus Korobacteraceae</taxon>
        <taxon>Candidatus Korobacter</taxon>
    </lineage>
</organism>
<evidence type="ECO:0000313" key="2">
    <source>
        <dbReference type="EMBL" id="MBI2678726.1"/>
    </source>
</evidence>
<proteinExistence type="predicted"/>
<accession>A0A932A8N3</accession>
<sequence length="194" mass="21500">MSTIFCVRGQNFFGRASSISSDPHRATHIGKTGNPAGALSAGGDFFFGVDPASRVLSYNPYHTKYKELFIMYVEPVTVLAPKRGLAHLEVVFDRGPGEESWSVASFEWFGRPRVGIRWNGDPGPGIGTPQARGIPTWFVLPTELEEAVLTAARSLASGNDPRLLSGYQQMARDKKREREADEWSEGLLREQTRE</sequence>
<gene>
    <name evidence="2" type="ORF">HYX28_08075</name>
</gene>
<feature type="compositionally biased region" description="Basic and acidic residues" evidence="1">
    <location>
        <begin position="171"/>
        <end position="194"/>
    </location>
</feature>
<dbReference type="Proteomes" id="UP000779809">
    <property type="component" value="Unassembled WGS sequence"/>
</dbReference>
<evidence type="ECO:0000313" key="3">
    <source>
        <dbReference type="Proteomes" id="UP000779809"/>
    </source>
</evidence>
<protein>
    <submittedName>
        <fullName evidence="2">Uncharacterized protein</fullName>
    </submittedName>
</protein>
<dbReference type="AlphaFoldDB" id="A0A932A8N3"/>